<keyword evidence="3 10" id="KW-1134">Transmembrane beta strand</keyword>
<dbReference type="InterPro" id="IPR037066">
    <property type="entry name" value="Plug_dom_sf"/>
</dbReference>
<evidence type="ECO:0000256" key="9">
    <source>
        <dbReference type="ARBA" id="ARBA00023237"/>
    </source>
</evidence>
<evidence type="ECO:0000256" key="6">
    <source>
        <dbReference type="ARBA" id="ARBA00023077"/>
    </source>
</evidence>
<evidence type="ECO:0000256" key="7">
    <source>
        <dbReference type="ARBA" id="ARBA00023136"/>
    </source>
</evidence>
<dbReference type="InterPro" id="IPR039426">
    <property type="entry name" value="TonB-dep_rcpt-like"/>
</dbReference>
<dbReference type="eggNOG" id="COG4771">
    <property type="taxonomic scope" value="Bacteria"/>
</dbReference>
<evidence type="ECO:0000256" key="12">
    <source>
        <dbReference type="SAM" id="SignalP"/>
    </source>
</evidence>
<evidence type="ECO:0000256" key="2">
    <source>
        <dbReference type="ARBA" id="ARBA00022448"/>
    </source>
</evidence>
<evidence type="ECO:0000256" key="4">
    <source>
        <dbReference type="ARBA" id="ARBA00022692"/>
    </source>
</evidence>
<evidence type="ECO:0000313" key="16">
    <source>
        <dbReference type="Proteomes" id="UP000001208"/>
    </source>
</evidence>
<accession>B3QW07</accession>
<reference evidence="15 16" key="1">
    <citation type="submission" date="2008-06" db="EMBL/GenBank/DDBJ databases">
        <title>Complete sequence of Chloroherpeton thalassium ATCC 35110.</title>
        <authorList>
            <consortium name="US DOE Joint Genome Institute"/>
            <person name="Lucas S."/>
            <person name="Copeland A."/>
            <person name="Lapidus A."/>
            <person name="Glavina del Rio T."/>
            <person name="Dalin E."/>
            <person name="Tice H."/>
            <person name="Bruce D."/>
            <person name="Goodwin L."/>
            <person name="Pitluck S."/>
            <person name="Schmutz J."/>
            <person name="Larimer F."/>
            <person name="Land M."/>
            <person name="Hauser L."/>
            <person name="Kyrpides N."/>
            <person name="Mikhailova N."/>
            <person name="Liu Z."/>
            <person name="Li T."/>
            <person name="Zhao F."/>
            <person name="Overmann J."/>
            <person name="Bryant D.A."/>
            <person name="Richardson P."/>
        </authorList>
    </citation>
    <scope>NUCLEOTIDE SEQUENCE [LARGE SCALE GENOMIC DNA]</scope>
    <source>
        <strain evidence="16">ATCC 35110 / GB-78</strain>
    </source>
</reference>
<keyword evidence="7 10" id="KW-0472">Membrane</keyword>
<proteinExistence type="inferred from homology"/>
<keyword evidence="8 15" id="KW-0675">Receptor</keyword>
<evidence type="ECO:0000256" key="1">
    <source>
        <dbReference type="ARBA" id="ARBA00004571"/>
    </source>
</evidence>
<keyword evidence="9 10" id="KW-0998">Cell outer membrane</keyword>
<evidence type="ECO:0000256" key="11">
    <source>
        <dbReference type="RuleBase" id="RU003357"/>
    </source>
</evidence>
<feature type="chain" id="PRO_5002797824" evidence="12">
    <location>
        <begin position="35"/>
        <end position="712"/>
    </location>
</feature>
<dbReference type="Pfam" id="PF00593">
    <property type="entry name" value="TonB_dep_Rec_b-barrel"/>
    <property type="match status" value="1"/>
</dbReference>
<dbReference type="AlphaFoldDB" id="B3QW07"/>
<dbReference type="PROSITE" id="PS52016">
    <property type="entry name" value="TONB_DEPENDENT_REC_3"/>
    <property type="match status" value="1"/>
</dbReference>
<dbReference type="GO" id="GO:0009279">
    <property type="term" value="C:cell outer membrane"/>
    <property type="evidence" value="ECO:0007669"/>
    <property type="project" value="UniProtKB-SubCell"/>
</dbReference>
<dbReference type="Pfam" id="PF07715">
    <property type="entry name" value="Plug"/>
    <property type="match status" value="1"/>
</dbReference>
<dbReference type="EMBL" id="CP001100">
    <property type="protein sequence ID" value="ACF14661.1"/>
    <property type="molecule type" value="Genomic_DNA"/>
</dbReference>
<dbReference type="OrthoDB" id="596248at2"/>
<dbReference type="STRING" id="517418.Ctha_2210"/>
<dbReference type="Gene3D" id="2.40.170.20">
    <property type="entry name" value="TonB-dependent receptor, beta-barrel domain"/>
    <property type="match status" value="1"/>
</dbReference>
<keyword evidence="16" id="KW-1185">Reference proteome</keyword>
<dbReference type="PANTHER" id="PTHR30069">
    <property type="entry name" value="TONB-DEPENDENT OUTER MEMBRANE RECEPTOR"/>
    <property type="match status" value="1"/>
</dbReference>
<dbReference type="Gene3D" id="2.170.130.10">
    <property type="entry name" value="TonB-dependent receptor, plug domain"/>
    <property type="match status" value="1"/>
</dbReference>
<dbReference type="InterPro" id="IPR000531">
    <property type="entry name" value="Beta-barrel_TonB"/>
</dbReference>
<keyword evidence="6 11" id="KW-0798">TonB box</keyword>
<dbReference type="KEGG" id="cts:Ctha_2210"/>
<evidence type="ECO:0000313" key="15">
    <source>
        <dbReference type="EMBL" id="ACF14661.1"/>
    </source>
</evidence>
<dbReference type="Proteomes" id="UP000001208">
    <property type="component" value="Chromosome"/>
</dbReference>
<protein>
    <submittedName>
        <fullName evidence="15">TonB-dependent receptor plug</fullName>
    </submittedName>
</protein>
<evidence type="ECO:0000259" key="14">
    <source>
        <dbReference type="Pfam" id="PF07715"/>
    </source>
</evidence>
<evidence type="ECO:0000256" key="5">
    <source>
        <dbReference type="ARBA" id="ARBA00022729"/>
    </source>
</evidence>
<dbReference type="InterPro" id="IPR036942">
    <property type="entry name" value="Beta-barrel_TonB_sf"/>
</dbReference>
<dbReference type="RefSeq" id="WP_012500744.1">
    <property type="nucleotide sequence ID" value="NC_011026.1"/>
</dbReference>
<dbReference type="InterPro" id="IPR012910">
    <property type="entry name" value="Plug_dom"/>
</dbReference>
<keyword evidence="2 10" id="KW-0813">Transport</keyword>
<feature type="domain" description="TonB-dependent receptor plug" evidence="14">
    <location>
        <begin position="63"/>
        <end position="166"/>
    </location>
</feature>
<keyword evidence="5 12" id="KW-0732">Signal</keyword>
<dbReference type="HOGENOM" id="CLU_008287_10_0_10"/>
<evidence type="ECO:0000256" key="3">
    <source>
        <dbReference type="ARBA" id="ARBA00022452"/>
    </source>
</evidence>
<organism evidence="15 16">
    <name type="scientific">Chloroherpeton thalassium (strain ATCC 35110 / GB-78)</name>
    <dbReference type="NCBI Taxonomy" id="517418"/>
    <lineage>
        <taxon>Bacteria</taxon>
        <taxon>Pseudomonadati</taxon>
        <taxon>Chlorobiota</taxon>
        <taxon>Chlorobiia</taxon>
        <taxon>Chlorobiales</taxon>
        <taxon>Chloroherpetonaceae</taxon>
        <taxon>Chloroherpeton</taxon>
    </lineage>
</organism>
<gene>
    <name evidence="15" type="ordered locus">Ctha_2210</name>
</gene>
<dbReference type="PANTHER" id="PTHR30069:SF29">
    <property type="entry name" value="HEMOGLOBIN AND HEMOGLOBIN-HAPTOGLOBIN-BINDING PROTEIN 1-RELATED"/>
    <property type="match status" value="1"/>
</dbReference>
<evidence type="ECO:0000256" key="10">
    <source>
        <dbReference type="PROSITE-ProRule" id="PRU01360"/>
    </source>
</evidence>
<keyword evidence="4 10" id="KW-0812">Transmembrane</keyword>
<comment type="similarity">
    <text evidence="10 11">Belongs to the TonB-dependent receptor family.</text>
</comment>
<feature type="signal peptide" evidence="12">
    <location>
        <begin position="1"/>
        <end position="34"/>
    </location>
</feature>
<comment type="subcellular location">
    <subcellularLocation>
        <location evidence="1 10">Cell outer membrane</location>
        <topology evidence="1 10">Multi-pass membrane protein</topology>
    </subcellularLocation>
</comment>
<feature type="domain" description="TonB-dependent receptor-like beta-barrel" evidence="13">
    <location>
        <begin position="213"/>
        <end position="682"/>
    </location>
</feature>
<dbReference type="GO" id="GO:0044718">
    <property type="term" value="P:siderophore transmembrane transport"/>
    <property type="evidence" value="ECO:0007669"/>
    <property type="project" value="TreeGrafter"/>
</dbReference>
<dbReference type="SUPFAM" id="SSF56935">
    <property type="entry name" value="Porins"/>
    <property type="match status" value="1"/>
</dbReference>
<name>B3QW07_CHLT3</name>
<sequence length="712" mass="78804">MKLGSCRKRNWFKPAVLSALVLATNFGSTGTLRAEEKELDPIPEKDGDEIVVTATRMADSSFNVPVSIEQISQKQLQSSAPESIGEVLRDVPGVSMAGSGLWDVSPIIRGFSGNRVLVLIDGNRENNLWAGRDPLTPFLDVSQIERIEVLKGASSVLYGTDALGGVINIITKKNFPNLSEGWVFKPSAQVGYSSVDEGKFGKLSVQGGGHGFDFQIAASRRETDSYTDGDGNTVANSQFEAGNYTVQAGYMISNQHQLSFSYRRSDIDDKGIPQKENASYSHFTKFDTDAYNFSYQGCDLGFVKELQVKSWVISQERAYDGNIASTTQPMYTLKTNQIETGAVGSSMQVQFVSWNQHTLVAGIEFVHEDAESDELQIKKKTANNLTAKTITFPPVSDAIRNHFSLYAQDKYQFESGALLLAGARYDFFSSDAEAAAFKTVTYGSDGETVTKTTETESNFHETQDHAVTFNLGYLHPLSKQLHFTANFASGFRAPDIFERFSTRGGSYIILGDPDLDAEYSYNIDLGLKLKSQHFNGAVSVFYSWVKNYIDLVDTGEQLDGFDTKTYVNVDATNLYGADASIAYRLNEQLSFFANAAYVLGKNTESDDHLNDIPPLNGMLGTRWENQLNETWRYWFEFNTELYAQQNDPAPGEASTPGYVLLNLRSGIRFSENATLSLAVDNLLDKAYRSHLNEADFLYEPGINFKTTLSVGL</sequence>
<dbReference type="GO" id="GO:0015344">
    <property type="term" value="F:siderophore uptake transmembrane transporter activity"/>
    <property type="evidence" value="ECO:0007669"/>
    <property type="project" value="TreeGrafter"/>
</dbReference>
<dbReference type="CDD" id="cd01347">
    <property type="entry name" value="ligand_gated_channel"/>
    <property type="match status" value="1"/>
</dbReference>
<evidence type="ECO:0000259" key="13">
    <source>
        <dbReference type="Pfam" id="PF00593"/>
    </source>
</evidence>
<evidence type="ECO:0000256" key="8">
    <source>
        <dbReference type="ARBA" id="ARBA00023170"/>
    </source>
</evidence>